<feature type="compositionally biased region" description="Polar residues" evidence="1">
    <location>
        <begin position="1"/>
        <end position="10"/>
    </location>
</feature>
<proteinExistence type="predicted"/>
<comment type="caution">
    <text evidence="2">The sequence shown here is derived from an EMBL/GenBank/DDBJ whole genome shotgun (WGS) entry which is preliminary data.</text>
</comment>
<gene>
    <name evidence="2" type="ORF">HLUCCA11_02460</name>
</gene>
<organism evidence="2 3">
    <name type="scientific">Phormidesmis priestleyi Ana</name>
    <dbReference type="NCBI Taxonomy" id="1666911"/>
    <lineage>
        <taxon>Bacteria</taxon>
        <taxon>Bacillati</taxon>
        <taxon>Cyanobacteriota</taxon>
        <taxon>Cyanophyceae</taxon>
        <taxon>Leptolyngbyales</taxon>
        <taxon>Leptolyngbyaceae</taxon>
        <taxon>Phormidesmis</taxon>
    </lineage>
</organism>
<sequence>MSELSQSEPSAMSPAKADLPTESQTQAEKSLLEVALAGAIALAKDSKNYAQASEQFTAITAQIEQDSPEAAKLLRQLWKEYLSAQRSALFYESLSNAEAGLSEKMTANTIQLKQNYMRLIQEQ</sequence>
<dbReference type="EMBL" id="LJZR01000002">
    <property type="protein sequence ID" value="KPQ37318.1"/>
    <property type="molecule type" value="Genomic_DNA"/>
</dbReference>
<protein>
    <submittedName>
        <fullName evidence="2">Uncharacterized protein</fullName>
    </submittedName>
</protein>
<feature type="region of interest" description="Disordered" evidence="1">
    <location>
        <begin position="1"/>
        <end position="24"/>
    </location>
</feature>
<accession>A0A0P7Z304</accession>
<reference evidence="2 3" key="1">
    <citation type="submission" date="2015-09" db="EMBL/GenBank/DDBJ databases">
        <title>Identification and resolution of microdiversity through metagenomic sequencing of parallel consortia.</title>
        <authorList>
            <person name="Nelson W.C."/>
            <person name="Romine M.F."/>
            <person name="Lindemann S.R."/>
        </authorList>
    </citation>
    <scope>NUCLEOTIDE SEQUENCE [LARGE SCALE GENOMIC DNA]</scope>
    <source>
        <strain evidence="2">Ana</strain>
    </source>
</reference>
<evidence type="ECO:0000256" key="1">
    <source>
        <dbReference type="SAM" id="MobiDB-lite"/>
    </source>
</evidence>
<evidence type="ECO:0000313" key="3">
    <source>
        <dbReference type="Proteomes" id="UP000050465"/>
    </source>
</evidence>
<evidence type="ECO:0000313" key="2">
    <source>
        <dbReference type="EMBL" id="KPQ37318.1"/>
    </source>
</evidence>
<dbReference type="Proteomes" id="UP000050465">
    <property type="component" value="Unassembled WGS sequence"/>
</dbReference>
<name>A0A0P7Z304_9CYAN</name>
<dbReference type="AlphaFoldDB" id="A0A0P7Z304"/>